<dbReference type="InterPro" id="IPR036397">
    <property type="entry name" value="RNaseH_sf"/>
</dbReference>
<dbReference type="GO" id="GO:0003676">
    <property type="term" value="F:nucleic acid binding"/>
    <property type="evidence" value="ECO:0007669"/>
    <property type="project" value="InterPro"/>
</dbReference>
<dbReference type="InterPro" id="IPR039537">
    <property type="entry name" value="Retrotran_Ty1/copia-like"/>
</dbReference>
<evidence type="ECO:0000313" key="2">
    <source>
        <dbReference type="Proteomes" id="UP000236161"/>
    </source>
</evidence>
<dbReference type="EC" id="3.1.13.-" evidence="1"/>
<dbReference type="OrthoDB" id="786856at2759"/>
<organism evidence="1 2">
    <name type="scientific">Apostasia shenzhenica</name>
    <dbReference type="NCBI Taxonomy" id="1088818"/>
    <lineage>
        <taxon>Eukaryota</taxon>
        <taxon>Viridiplantae</taxon>
        <taxon>Streptophyta</taxon>
        <taxon>Embryophyta</taxon>
        <taxon>Tracheophyta</taxon>
        <taxon>Spermatophyta</taxon>
        <taxon>Magnoliopsida</taxon>
        <taxon>Liliopsida</taxon>
        <taxon>Asparagales</taxon>
        <taxon>Orchidaceae</taxon>
        <taxon>Apostasioideae</taxon>
        <taxon>Apostasia</taxon>
    </lineage>
</organism>
<keyword evidence="1" id="KW-0378">Hydrolase</keyword>
<dbReference type="AlphaFoldDB" id="A0A2I0APH1"/>
<dbReference type="InterPro" id="IPR012337">
    <property type="entry name" value="RNaseH-like_sf"/>
</dbReference>
<sequence length="86" mass="9998">MVANLRMNDLNSFVMNVVSHNFLASRTRQQNRVVERKNRTFIEMARSMLHECGLLKYFWVEAGSTACYVVNYVTVCSALRKTPHEL</sequence>
<proteinExistence type="predicted"/>
<evidence type="ECO:0000313" key="1">
    <source>
        <dbReference type="EMBL" id="PKA57457.1"/>
    </source>
</evidence>
<dbReference type="Gene3D" id="3.30.420.10">
    <property type="entry name" value="Ribonuclease H-like superfamily/Ribonuclease H"/>
    <property type="match status" value="1"/>
</dbReference>
<dbReference type="PANTHER" id="PTHR42648:SF21">
    <property type="entry name" value="CYSTEINE-RICH RLK (RECEPTOR-LIKE PROTEIN KINASE) 8"/>
    <property type="match status" value="1"/>
</dbReference>
<reference evidence="1 2" key="1">
    <citation type="journal article" date="2017" name="Nature">
        <title>The Apostasia genome and the evolution of orchids.</title>
        <authorList>
            <person name="Zhang G.Q."/>
            <person name="Liu K.W."/>
            <person name="Li Z."/>
            <person name="Lohaus R."/>
            <person name="Hsiao Y.Y."/>
            <person name="Niu S.C."/>
            <person name="Wang J.Y."/>
            <person name="Lin Y.C."/>
            <person name="Xu Q."/>
            <person name="Chen L.J."/>
            <person name="Yoshida K."/>
            <person name="Fujiwara S."/>
            <person name="Wang Z.W."/>
            <person name="Zhang Y.Q."/>
            <person name="Mitsuda N."/>
            <person name="Wang M."/>
            <person name="Liu G.H."/>
            <person name="Pecoraro L."/>
            <person name="Huang H.X."/>
            <person name="Xiao X.J."/>
            <person name="Lin M."/>
            <person name="Wu X.Y."/>
            <person name="Wu W.L."/>
            <person name="Chen Y.Y."/>
            <person name="Chang S.B."/>
            <person name="Sakamoto S."/>
            <person name="Ohme-Takagi M."/>
            <person name="Yagi M."/>
            <person name="Zeng S.J."/>
            <person name="Shen C.Y."/>
            <person name="Yeh C.M."/>
            <person name="Luo Y.B."/>
            <person name="Tsai W.C."/>
            <person name="Van de Peer Y."/>
            <person name="Liu Z.J."/>
        </authorList>
    </citation>
    <scope>NUCLEOTIDE SEQUENCE [LARGE SCALE GENOMIC DNA]</scope>
    <source>
        <strain evidence="2">cv. Shenzhen</strain>
        <tissue evidence="1">Stem</tissue>
    </source>
</reference>
<dbReference type="SUPFAM" id="SSF53098">
    <property type="entry name" value="Ribonuclease H-like"/>
    <property type="match status" value="1"/>
</dbReference>
<dbReference type="EMBL" id="KZ451968">
    <property type="protein sequence ID" value="PKA57457.1"/>
    <property type="molecule type" value="Genomic_DNA"/>
</dbReference>
<protein>
    <submittedName>
        <fullName evidence="1">Retrovirus-related Pol polyprotein from transposon TNT 1-94</fullName>
        <ecNumber evidence="1">3.1.13.-</ecNumber>
    </submittedName>
</protein>
<gene>
    <name evidence="1" type="ORF">AXF42_Ash013645</name>
</gene>
<name>A0A2I0APH1_9ASPA</name>
<dbReference type="Proteomes" id="UP000236161">
    <property type="component" value="Unassembled WGS sequence"/>
</dbReference>
<accession>A0A2I0APH1</accession>
<keyword evidence="2" id="KW-1185">Reference proteome</keyword>
<dbReference type="PANTHER" id="PTHR42648">
    <property type="entry name" value="TRANSPOSASE, PUTATIVE-RELATED"/>
    <property type="match status" value="1"/>
</dbReference>
<dbReference type="GO" id="GO:0016787">
    <property type="term" value="F:hydrolase activity"/>
    <property type="evidence" value="ECO:0007669"/>
    <property type="project" value="UniProtKB-KW"/>
</dbReference>